<dbReference type="PANTHER" id="PTHR38847:SF1">
    <property type="entry name" value="PSEUDOURIDINE SYNTHASE RSUA_RLUA-LIKE DOMAIN-CONTAINING PROTEIN"/>
    <property type="match status" value="1"/>
</dbReference>
<feature type="compositionally biased region" description="Low complexity" evidence="1">
    <location>
        <begin position="173"/>
        <end position="185"/>
    </location>
</feature>
<protein>
    <recommendedName>
        <fullName evidence="5">DUF4360 domain-containing protein</fullName>
    </recommendedName>
</protein>
<dbReference type="InterPro" id="IPR025649">
    <property type="entry name" value="DUF4360"/>
</dbReference>
<evidence type="ECO:0000256" key="1">
    <source>
        <dbReference type="SAM" id="MobiDB-lite"/>
    </source>
</evidence>
<keyword evidence="4" id="KW-1185">Reference proteome</keyword>
<dbReference type="EMBL" id="CH408030">
    <property type="protein sequence ID" value="EAQ91699.1"/>
    <property type="molecule type" value="Genomic_DNA"/>
</dbReference>
<name>Q2H820_CHAGB</name>
<sequence length="210" mass="22537">MFPILPLDLLLAAGTRLASATTLPQPDNITIASINVEGTGCPQGTISTAVSADRTTITFGFDDFHPYIGPGISHADKTKTCNMTLTLSHPLGYNFGILDTVYHGFARLDANLTATLWSSYTIARDGAGNDTLQTKANIAGELVGVFTRTEAVTEESELASRCGRDKSQLQVTTRATLTSSSSSTSGGWDEEPPFSLMVQQIRLRWSTCKE</sequence>
<dbReference type="Pfam" id="PF14273">
    <property type="entry name" value="DUF4360"/>
    <property type="match status" value="1"/>
</dbReference>
<proteinExistence type="predicted"/>
<evidence type="ECO:0000313" key="3">
    <source>
        <dbReference type="EMBL" id="EAQ91699.1"/>
    </source>
</evidence>
<accession>Q2H820</accession>
<dbReference type="HOGENOM" id="CLU_083369_0_1_1"/>
<dbReference type="GeneID" id="4388929"/>
<dbReference type="Proteomes" id="UP000001056">
    <property type="component" value="Unassembled WGS sequence"/>
</dbReference>
<gene>
    <name evidence="3" type="ORF">CHGG_03634</name>
</gene>
<feature type="signal peptide" evidence="2">
    <location>
        <begin position="1"/>
        <end position="20"/>
    </location>
</feature>
<organism evidence="3 4">
    <name type="scientific">Chaetomium globosum (strain ATCC 6205 / CBS 148.51 / DSM 1962 / NBRC 6347 / NRRL 1970)</name>
    <name type="common">Soil fungus</name>
    <dbReference type="NCBI Taxonomy" id="306901"/>
    <lineage>
        <taxon>Eukaryota</taxon>
        <taxon>Fungi</taxon>
        <taxon>Dikarya</taxon>
        <taxon>Ascomycota</taxon>
        <taxon>Pezizomycotina</taxon>
        <taxon>Sordariomycetes</taxon>
        <taxon>Sordariomycetidae</taxon>
        <taxon>Sordariales</taxon>
        <taxon>Chaetomiaceae</taxon>
        <taxon>Chaetomium</taxon>
    </lineage>
</organism>
<keyword evidence="2" id="KW-0732">Signal</keyword>
<dbReference type="OrthoDB" id="152248at2759"/>
<dbReference type="AlphaFoldDB" id="Q2H820"/>
<evidence type="ECO:0000313" key="4">
    <source>
        <dbReference type="Proteomes" id="UP000001056"/>
    </source>
</evidence>
<feature type="chain" id="PRO_5004209341" description="DUF4360 domain-containing protein" evidence="2">
    <location>
        <begin position="21"/>
        <end position="210"/>
    </location>
</feature>
<dbReference type="RefSeq" id="XP_001230150.1">
    <property type="nucleotide sequence ID" value="XM_001230149.1"/>
</dbReference>
<evidence type="ECO:0008006" key="5">
    <source>
        <dbReference type="Google" id="ProtNLM"/>
    </source>
</evidence>
<dbReference type="STRING" id="306901.Q2H820"/>
<dbReference type="InParanoid" id="Q2H820"/>
<dbReference type="PANTHER" id="PTHR38847">
    <property type="match status" value="1"/>
</dbReference>
<dbReference type="eggNOG" id="ENOG502RUP6">
    <property type="taxonomic scope" value="Eukaryota"/>
</dbReference>
<reference evidence="4" key="1">
    <citation type="journal article" date="2015" name="Genome Announc.">
        <title>Draft genome sequence of the cellulolytic fungus Chaetomium globosum.</title>
        <authorList>
            <person name="Cuomo C.A."/>
            <person name="Untereiner W.A."/>
            <person name="Ma L.-J."/>
            <person name="Grabherr M."/>
            <person name="Birren B.W."/>
        </authorList>
    </citation>
    <scope>NUCLEOTIDE SEQUENCE [LARGE SCALE GENOMIC DNA]</scope>
    <source>
        <strain evidence="4">ATCC 6205 / CBS 148.51 / DSM 1962 / NBRC 6347 / NRRL 1970</strain>
    </source>
</reference>
<evidence type="ECO:0000256" key="2">
    <source>
        <dbReference type="SAM" id="SignalP"/>
    </source>
</evidence>
<dbReference type="VEuPathDB" id="FungiDB:CHGG_03634"/>
<feature type="region of interest" description="Disordered" evidence="1">
    <location>
        <begin position="173"/>
        <end position="192"/>
    </location>
</feature>